<gene>
    <name evidence="2" type="ORF">NCTC11661_00903</name>
</gene>
<dbReference type="EMBL" id="UFTJ01000001">
    <property type="protein sequence ID" value="SSZ47237.1"/>
    <property type="molecule type" value="Genomic_DNA"/>
</dbReference>
<dbReference type="Proteomes" id="UP000255515">
    <property type="component" value="Unassembled WGS sequence"/>
</dbReference>
<dbReference type="AlphaFoldDB" id="A0A376C0B3"/>
<feature type="transmembrane region" description="Helical" evidence="1">
    <location>
        <begin position="42"/>
        <end position="66"/>
    </location>
</feature>
<protein>
    <submittedName>
        <fullName evidence="2">Uncharacterized protein</fullName>
    </submittedName>
</protein>
<dbReference type="RefSeq" id="WP_002686355.1">
    <property type="nucleotide sequence ID" value="NZ_UFTJ01000001.1"/>
</dbReference>
<sequence length="174" mass="20652">MKKYRMCNKNTYLLFQEVLIDFIVLVFTTVFLWYFFEDEIELFVVIFVILFSVFVGLIFLPVLYLYENYSKYNKNLMVLFHENSVVINDEEMPISEIIDVNIYGTYQLFNKNDGGIGTLAYNPYFYYLEINLKANRRIILSSILGQSIKDDMMGYYPKLNYKNNIKSFPKINGS</sequence>
<proteinExistence type="predicted"/>
<name>A0A376C0B3_9FLAO</name>
<feature type="transmembrane region" description="Helical" evidence="1">
    <location>
        <begin position="12"/>
        <end position="36"/>
    </location>
</feature>
<reference evidence="2 3" key="1">
    <citation type="submission" date="2018-06" db="EMBL/GenBank/DDBJ databases">
        <authorList>
            <consortium name="Pathogen Informatics"/>
            <person name="Doyle S."/>
        </authorList>
    </citation>
    <scope>NUCLEOTIDE SEQUENCE [LARGE SCALE GENOMIC DNA]</scope>
    <source>
        <strain evidence="2 3">NCTC11661</strain>
    </source>
</reference>
<keyword evidence="1" id="KW-0472">Membrane</keyword>
<accession>A0A376C0B3</accession>
<evidence type="ECO:0000313" key="3">
    <source>
        <dbReference type="Proteomes" id="UP000255515"/>
    </source>
</evidence>
<organism evidence="2 3">
    <name type="scientific">Bergeyella zoohelcum</name>
    <dbReference type="NCBI Taxonomy" id="1015"/>
    <lineage>
        <taxon>Bacteria</taxon>
        <taxon>Pseudomonadati</taxon>
        <taxon>Bacteroidota</taxon>
        <taxon>Flavobacteriia</taxon>
        <taxon>Flavobacteriales</taxon>
        <taxon>Weeksellaceae</taxon>
        <taxon>Bergeyella</taxon>
    </lineage>
</organism>
<evidence type="ECO:0000313" key="2">
    <source>
        <dbReference type="EMBL" id="SSZ47237.1"/>
    </source>
</evidence>
<keyword evidence="1" id="KW-1133">Transmembrane helix</keyword>
<evidence type="ECO:0000256" key="1">
    <source>
        <dbReference type="SAM" id="Phobius"/>
    </source>
</evidence>
<keyword evidence="1" id="KW-0812">Transmembrane</keyword>